<feature type="compositionally biased region" description="Low complexity" evidence="1">
    <location>
        <begin position="1049"/>
        <end position="1061"/>
    </location>
</feature>
<dbReference type="PANTHER" id="PTHR43685:SF3">
    <property type="entry name" value="SLR2126 PROTEIN"/>
    <property type="match status" value="1"/>
</dbReference>
<feature type="transmembrane region" description="Helical" evidence="2">
    <location>
        <begin position="422"/>
        <end position="441"/>
    </location>
</feature>
<gene>
    <name evidence="3" type="ORF">LI90_3388</name>
</gene>
<feature type="transmembrane region" description="Helical" evidence="2">
    <location>
        <begin position="504"/>
        <end position="524"/>
    </location>
</feature>
<dbReference type="AlphaFoldDB" id="A0A132MWR2"/>
<dbReference type="PATRIC" id="fig|1469144.10.peg.3639"/>
<evidence type="ECO:0000313" key="4">
    <source>
        <dbReference type="Proteomes" id="UP000070188"/>
    </source>
</evidence>
<protein>
    <submittedName>
        <fullName evidence="3">Glycosyl transferase family 2</fullName>
    </submittedName>
</protein>
<dbReference type="SUPFAM" id="SSF53448">
    <property type="entry name" value="Nucleotide-diphospho-sugar transferases"/>
    <property type="match status" value="1"/>
</dbReference>
<feature type="transmembrane region" description="Helical" evidence="2">
    <location>
        <begin position="291"/>
        <end position="313"/>
    </location>
</feature>
<dbReference type="Proteomes" id="UP000070188">
    <property type="component" value="Unassembled WGS sequence"/>
</dbReference>
<sequence length="1243" mass="132936">MPLSSQPPAFGRHKVIAVLVTHDGARWLPRVLDGIASQVRPAQRVIAVDTGSRDESRQLLAQAQRPDGCVDVILDRPLDTGFGQAVAYGLSAGLAGPDAFPDEAEPDPYPPGEPVEWIWLLHDDCQPAPDALYHLLDAAEELEAAGRPAAVIGPKLRNWYKRRQLLEVGVTVAGSGRRETGLEHGEQDQGQHDYVRDVLSVSSAGMLVRRDVWEALGGFDRRLRLMRDDLDFCWRAHAAGYRVVVAPNAVMYHAEAAARERRKIHCGRNRPHLLDRRNALYTLLVNSPGRLLPLVFVRLVVGTLLRAAGYLIAKLPGHAADEFGALVRILVRPDRILAGRVRRRPTRRVPHREMRHLFPPPGAQLRHAYETAYQFIASRTPHQESTTYGSHRAVETGPSAEEAEALETESWAALRRFLRRPAVLLVFLLTLVTLVAERGLLGPGQLMGGALLPAPDTAADLWRSYTEAWHPVGTGAATPAPPYLAVVALLGFVLFGQAGLAVDVLLLGSVPLAGLTAYLVMRGFVGDGRVRAWAAAAYALLPAATGAIAQGRLGTAVVIVLLPLIGHAAYRLIQPTGTSRDGWWTGLLLTVATAFAPLSWVLALVLAGIAGVTVARGGWPRLAIALATPPVLLLPWSLTVARHPTMLFFEAGLPGPGLTGMGPLDPLFLRPGGPGMVPLGFTLGLLLAGLAGLMRHIRRRAVLAGWTVTLVGYFVTIACGQLALRTPYMAHGQAPWPGVASALMGAGLLVSALVAAHGARERVAQRSFGLVQVGFVAVSVLAFLAPVASAAWWVVRGADDPLTRRDPAVLPAYVAVEGQTADRPRTLVLRQHGDRAGVSYAVLRDIGPRLGAAESGPPVARTPGLDDTVAGLAAGRGGDEAQRLAEYAIRYVLLTRPVDQNLARTLDSVPGLIRVSAPDGAALWKVTFPSARVRVINPDGKIQFAVPSEPVDTVAQLPPGPAGRRLVLAESADHRWTATLDGRKLPKEVVHGWAQGFRLPAEGGRLEIRYDSTMREMSLVLQLVLLLAVIVLALPDGRRAEDEEEETETPPGGVEVPPATAHPEAGVEPDRPILPAPRSGEAGEPPYADAGQDTTGQDTTAAFAPGALGAAGHGTGTYPTGTYPTGTYDTALGPAHEPVAQVDSAGVQPDAVPPAGYHEPRPEVPRYAQPDSDYPYPGHGDPAAAAHLAYQQPQPDPYVPFQQGSHQDPPTMPAEPYATPYAPQPPRYEQPYQDDHDDQGRRS</sequence>
<dbReference type="EMBL" id="LAXD01000001">
    <property type="protein sequence ID" value="KWX02345.1"/>
    <property type="molecule type" value="Genomic_DNA"/>
</dbReference>
<feature type="transmembrane region" description="Helical" evidence="2">
    <location>
        <begin position="768"/>
        <end position="795"/>
    </location>
</feature>
<feature type="transmembrane region" description="Helical" evidence="2">
    <location>
        <begin position="556"/>
        <end position="573"/>
    </location>
</feature>
<dbReference type="Gene3D" id="3.90.550.10">
    <property type="entry name" value="Spore Coat Polysaccharide Biosynthesis Protein SpsA, Chain A"/>
    <property type="match status" value="1"/>
</dbReference>
<keyword evidence="2" id="KW-0472">Membrane</keyword>
<comment type="caution">
    <text evidence="3">The sequence shown here is derived from an EMBL/GenBank/DDBJ whole genome shotgun (WGS) entry which is preliminary data.</text>
</comment>
<feature type="region of interest" description="Disordered" evidence="1">
    <location>
        <begin position="1128"/>
        <end position="1243"/>
    </location>
</feature>
<evidence type="ECO:0000256" key="2">
    <source>
        <dbReference type="SAM" id="Phobius"/>
    </source>
</evidence>
<dbReference type="GO" id="GO:0016740">
    <property type="term" value="F:transferase activity"/>
    <property type="evidence" value="ECO:0007669"/>
    <property type="project" value="UniProtKB-KW"/>
</dbReference>
<keyword evidence="2" id="KW-1133">Transmembrane helix</keyword>
<feature type="transmembrane region" description="Helical" evidence="2">
    <location>
        <begin position="530"/>
        <end position="549"/>
    </location>
</feature>
<organism evidence="3 4">
    <name type="scientific">Carbonactinospora thermoautotrophica</name>
    <dbReference type="NCBI Taxonomy" id="1469144"/>
    <lineage>
        <taxon>Bacteria</taxon>
        <taxon>Bacillati</taxon>
        <taxon>Actinomycetota</taxon>
        <taxon>Actinomycetes</taxon>
        <taxon>Kitasatosporales</taxon>
        <taxon>Carbonactinosporaceae</taxon>
        <taxon>Carbonactinospora</taxon>
    </lineage>
</organism>
<feature type="region of interest" description="Disordered" evidence="1">
    <location>
        <begin position="1039"/>
        <end position="1100"/>
    </location>
</feature>
<keyword evidence="2" id="KW-0812">Transmembrane</keyword>
<feature type="transmembrane region" description="Helical" evidence="2">
    <location>
        <begin position="675"/>
        <end position="694"/>
    </location>
</feature>
<feature type="compositionally biased region" description="Low complexity" evidence="1">
    <location>
        <begin position="1088"/>
        <end position="1100"/>
    </location>
</feature>
<feature type="transmembrane region" description="Helical" evidence="2">
    <location>
        <begin position="480"/>
        <end position="497"/>
    </location>
</feature>
<proteinExistence type="predicted"/>
<reference evidence="4" key="1">
    <citation type="submission" date="2015-04" db="EMBL/GenBank/DDBJ databases">
        <title>Physiological reanalysis, assessment of diazotrophy, and genome sequences of multiple isolates of Streptomyces thermoautotrophicus.</title>
        <authorList>
            <person name="MacKellar D.C."/>
            <person name="Lieber L."/>
            <person name="Norman J."/>
            <person name="Bolger A."/>
            <person name="Tobin C."/>
            <person name="Murray J.W."/>
            <person name="Chang R."/>
            <person name="Ford T."/>
            <person name="Nguyen P.Q."/>
            <person name="Woodward J."/>
            <person name="Permingeat H."/>
            <person name="Joshi N.S."/>
            <person name="Silver P.A."/>
            <person name="Usadel B."/>
            <person name="Rutherford A.W."/>
            <person name="Friesen M."/>
            <person name="Prell J."/>
        </authorList>
    </citation>
    <scope>NUCLEOTIDE SEQUENCE [LARGE SCALE GENOMIC DNA]</scope>
    <source>
        <strain evidence="4">H1</strain>
    </source>
</reference>
<dbReference type="InterPro" id="IPR029044">
    <property type="entry name" value="Nucleotide-diphossugar_trans"/>
</dbReference>
<feature type="transmembrane region" description="Helical" evidence="2">
    <location>
        <begin position="736"/>
        <end position="756"/>
    </location>
</feature>
<dbReference type="RefSeq" id="WP_096059123.1">
    <property type="nucleotide sequence ID" value="NZ_LAXD01000001.1"/>
</dbReference>
<dbReference type="PANTHER" id="PTHR43685">
    <property type="entry name" value="GLYCOSYLTRANSFERASE"/>
    <property type="match status" value="1"/>
</dbReference>
<evidence type="ECO:0000256" key="1">
    <source>
        <dbReference type="SAM" id="MobiDB-lite"/>
    </source>
</evidence>
<evidence type="ECO:0000313" key="3">
    <source>
        <dbReference type="EMBL" id="KWX02345.1"/>
    </source>
</evidence>
<dbReference type="STRING" id="1469144.LI90_3388"/>
<keyword evidence="3" id="KW-0808">Transferase</keyword>
<feature type="transmembrane region" description="Helical" evidence="2">
    <location>
        <begin position="585"/>
        <end position="610"/>
    </location>
</feature>
<dbReference type="OrthoDB" id="3734530at2"/>
<dbReference type="Pfam" id="PF13641">
    <property type="entry name" value="Glyco_tranf_2_3"/>
    <property type="match status" value="1"/>
</dbReference>
<feature type="transmembrane region" description="Helical" evidence="2">
    <location>
        <begin position="622"/>
        <end position="641"/>
    </location>
</feature>
<name>A0A132MWR2_9ACTN</name>
<accession>A0A132MWR2</accession>
<keyword evidence="4" id="KW-1185">Reference proteome</keyword>
<feature type="transmembrane region" description="Helical" evidence="2">
    <location>
        <begin position="701"/>
        <end position="724"/>
    </location>
</feature>
<dbReference type="InterPro" id="IPR050834">
    <property type="entry name" value="Glycosyltransf_2"/>
</dbReference>